<feature type="region of interest" description="Disordered" evidence="3">
    <location>
        <begin position="1"/>
        <end position="104"/>
    </location>
</feature>
<dbReference type="Proteomes" id="UP001623330">
    <property type="component" value="Unassembled WGS sequence"/>
</dbReference>
<keyword evidence="5" id="KW-1185">Reference proteome</keyword>
<dbReference type="InterPro" id="IPR028322">
    <property type="entry name" value="PNRC-like_rgn"/>
</dbReference>
<protein>
    <submittedName>
        <fullName evidence="4">Enhancer of mRNA-decapping protein 2</fullName>
    </submittedName>
</protein>
<feature type="region of interest" description="Disordered" evidence="3">
    <location>
        <begin position="321"/>
        <end position="373"/>
    </location>
</feature>
<comment type="similarity">
    <text evidence="2">Belongs to the EDC family.</text>
</comment>
<feature type="compositionally biased region" description="Basic residues" evidence="3">
    <location>
        <begin position="35"/>
        <end position="44"/>
    </location>
</feature>
<feature type="compositionally biased region" description="Polar residues" evidence="3">
    <location>
        <begin position="321"/>
        <end position="339"/>
    </location>
</feature>
<evidence type="ECO:0000256" key="3">
    <source>
        <dbReference type="SAM" id="MobiDB-lite"/>
    </source>
</evidence>
<evidence type="ECO:0000313" key="5">
    <source>
        <dbReference type="Proteomes" id="UP001623330"/>
    </source>
</evidence>
<feature type="compositionally biased region" description="Polar residues" evidence="3">
    <location>
        <begin position="50"/>
        <end position="59"/>
    </location>
</feature>
<evidence type="ECO:0000256" key="2">
    <source>
        <dbReference type="ARBA" id="ARBA00061292"/>
    </source>
</evidence>
<feature type="compositionally biased region" description="Basic and acidic residues" evidence="3">
    <location>
        <begin position="91"/>
        <end position="104"/>
    </location>
</feature>
<evidence type="ECO:0000313" key="4">
    <source>
        <dbReference type="EMBL" id="KAL3234607.1"/>
    </source>
</evidence>
<organism evidence="4 5">
    <name type="scientific">Nakaseomyces bracarensis</name>
    <dbReference type="NCBI Taxonomy" id="273131"/>
    <lineage>
        <taxon>Eukaryota</taxon>
        <taxon>Fungi</taxon>
        <taxon>Dikarya</taxon>
        <taxon>Ascomycota</taxon>
        <taxon>Saccharomycotina</taxon>
        <taxon>Saccharomycetes</taxon>
        <taxon>Saccharomycetales</taxon>
        <taxon>Saccharomycetaceae</taxon>
        <taxon>Nakaseomyces</taxon>
    </lineage>
</organism>
<comment type="caution">
    <text evidence="4">The sequence shown here is derived from an EMBL/GenBank/DDBJ whole genome shotgun (WGS) entry which is preliminary data.</text>
</comment>
<sequence>MSTDTMYFNSSRRLPTHSKNNSPAIPAKNNSTRSPNKRLNKKKFQKENNDNIPLQQLPNGQKPDFGHGNGNTNTNNGNNNNGQKNYRGKQKRDSYEQRENLETKKSYDSLTKNLKTLLINPEKAEKTVVETIIKSSSEHNPTSITPPSDDYLSNGTAPSMGHVHQPGFISPISTPMNIPQQLNTLPHMIPSPLVQNNIGPMGNSQYLPYNMQQQQQHQQHYAHNVGPQPIHPDAFRPGIPPMVAPQPPGFPGPPGMPIGAPNHMYMNHGMIPPPMNGFPSLEQQHQNIMPSPTLPRIIPPNPISIINPVLTNNVNDVNNISTKSTIPNGTMNGKTTGNKSNKRTGSRSSKTFAGASFATDVPNECSLPKPSFT</sequence>
<keyword evidence="1" id="KW-0866">Nonsense-mediated mRNA decay</keyword>
<name>A0ABR4NZK7_9SACH</name>
<gene>
    <name evidence="4" type="ORF">RNJ44_03369</name>
</gene>
<reference evidence="4 5" key="1">
    <citation type="submission" date="2024-05" db="EMBL/GenBank/DDBJ databases">
        <title>Long read based assembly of the Candida bracarensis genome reveals expanded adhesin content.</title>
        <authorList>
            <person name="Marcet-Houben M."/>
            <person name="Ksiezopolska E."/>
            <person name="Gabaldon T."/>
        </authorList>
    </citation>
    <scope>NUCLEOTIDE SEQUENCE [LARGE SCALE GENOMIC DNA]</scope>
    <source>
        <strain evidence="4 5">CBM6</strain>
    </source>
</reference>
<dbReference type="Pfam" id="PF15365">
    <property type="entry name" value="PNRC"/>
    <property type="match status" value="1"/>
</dbReference>
<dbReference type="EMBL" id="JBEVYD010000003">
    <property type="protein sequence ID" value="KAL3234607.1"/>
    <property type="molecule type" value="Genomic_DNA"/>
</dbReference>
<proteinExistence type="inferred from homology"/>
<evidence type="ECO:0000256" key="1">
    <source>
        <dbReference type="ARBA" id="ARBA00023161"/>
    </source>
</evidence>
<accession>A0ABR4NZK7</accession>
<feature type="compositionally biased region" description="Low complexity" evidence="3">
    <location>
        <begin position="70"/>
        <end position="82"/>
    </location>
</feature>
<feature type="compositionally biased region" description="Polar residues" evidence="3">
    <location>
        <begin position="1"/>
        <end position="34"/>
    </location>
</feature>